<evidence type="ECO:0000313" key="16">
    <source>
        <dbReference type="EMBL" id="KFX19307.1"/>
    </source>
</evidence>
<dbReference type="Pfam" id="PF02378">
    <property type="entry name" value="PTS_EIIC"/>
    <property type="match status" value="1"/>
</dbReference>
<comment type="caution">
    <text evidence="15">The sequence shown here is derived from an EMBL/GenBank/DDBJ whole genome shotgun (WGS) entry which is preliminary data.</text>
</comment>
<evidence type="ECO:0000256" key="10">
    <source>
        <dbReference type="ARBA" id="ARBA00023136"/>
    </source>
</evidence>
<dbReference type="OrthoDB" id="7571469at2"/>
<evidence type="ECO:0000256" key="9">
    <source>
        <dbReference type="ARBA" id="ARBA00022989"/>
    </source>
</evidence>
<dbReference type="Proteomes" id="UP000032874">
    <property type="component" value="Unassembled WGS sequence"/>
</dbReference>
<dbReference type="AlphaFoldDB" id="A0A093RHJ5"/>
<sequence length="526" mass="56849">MKRAVNALQNFGKSLYGPVLILPIVGLFIAFGNVFGNGNLAGYVPLLNHPLIQDFGQLVSKSAVAILANLALVFAVGIPIGLAKRDKGYAALIGLVMFIIFINAMNITLQLQGKLVSAAEMRPAGQGMVLGVQVLEMGVFAGILIGGFAGYLYNRYSSKQFNGVMAIYSGHCFVAILVIPLAIALGFAMSALWPFAQHGITWLAFAIKGAGPVGIAIYGFLERVLIPTGLHHLVYTPFLYTELGGTAEVCGKLYQGARNIYFAEMACQDVKQLSSTVVWDARGISKMFGLTAAALAMYVTAKPEKRLAAKAILIPAAFTSFLLGVTEPLEFSFLFVAPMLFAVHAVLTGIGMMLFSIMGVHAIGANGVIDFLLYNLPLGVEKSNWPMYIAVGLTMSVIYFFVFRFLILYFDMPTPGRETDEEETKLYSKTEYQSKTENQAKTQDAVKGDAQLVGATIIAGLGGKPNIEVVDNCYTRLRVTLIDPDLVDEQQLKNTGAKAVIRQGNNVQVVYGLHVKTIREAVENAL</sequence>
<dbReference type="PROSITE" id="PS51098">
    <property type="entry name" value="PTS_EIIB_TYPE_1"/>
    <property type="match status" value="1"/>
</dbReference>
<keyword evidence="6" id="KW-0598">Phosphotransferase system</keyword>
<evidence type="ECO:0000313" key="15">
    <source>
        <dbReference type="EMBL" id="KFX02612.1"/>
    </source>
</evidence>
<dbReference type="NCBIfam" id="TIGR00826">
    <property type="entry name" value="EIIB_glc"/>
    <property type="match status" value="1"/>
</dbReference>
<feature type="transmembrane region" description="Helical" evidence="12">
    <location>
        <begin position="63"/>
        <end position="82"/>
    </location>
</feature>
<feature type="transmembrane region" description="Helical" evidence="12">
    <location>
        <begin position="20"/>
        <end position="43"/>
    </location>
</feature>
<dbReference type="Proteomes" id="UP000032869">
    <property type="component" value="Unassembled WGS sequence"/>
</dbReference>
<feature type="transmembrane region" description="Helical" evidence="12">
    <location>
        <begin position="354"/>
        <end position="373"/>
    </location>
</feature>
<feature type="domain" description="PTS EIIB type-1" evidence="13">
    <location>
        <begin position="451"/>
        <end position="526"/>
    </location>
</feature>
<evidence type="ECO:0000256" key="8">
    <source>
        <dbReference type="ARBA" id="ARBA00022777"/>
    </source>
</evidence>
<protein>
    <submittedName>
        <fullName evidence="15">PTS glucose transporter subunit IIBC</fullName>
    </submittedName>
</protein>
<dbReference type="GO" id="GO:0016301">
    <property type="term" value="F:kinase activity"/>
    <property type="evidence" value="ECO:0007669"/>
    <property type="project" value="UniProtKB-KW"/>
</dbReference>
<dbReference type="CDD" id="cd00212">
    <property type="entry name" value="PTS_IIB_glc"/>
    <property type="match status" value="1"/>
</dbReference>
<keyword evidence="9 12" id="KW-1133">Transmembrane helix</keyword>
<dbReference type="PANTHER" id="PTHR30009">
    <property type="entry name" value="CYTOCHROME C-TYPE SYNTHESIS PROTEIN AND PTS TRANSMEMBRANE COMPONENT"/>
    <property type="match status" value="1"/>
</dbReference>
<dbReference type="InterPro" id="IPR003352">
    <property type="entry name" value="PTS_EIIC"/>
</dbReference>
<feature type="active site" description="Phosphocysteine intermediate; for EIIB activity" evidence="11">
    <location>
        <position position="473"/>
    </location>
</feature>
<evidence type="ECO:0000256" key="2">
    <source>
        <dbReference type="ARBA" id="ARBA00022448"/>
    </source>
</evidence>
<dbReference type="PROSITE" id="PS01035">
    <property type="entry name" value="PTS_EIIB_TYPE_1_CYS"/>
    <property type="match status" value="1"/>
</dbReference>
<dbReference type="EMBL" id="JQHL01000007">
    <property type="protein sequence ID" value="KFX19307.1"/>
    <property type="molecule type" value="Genomic_DNA"/>
</dbReference>
<dbReference type="GO" id="GO:0009401">
    <property type="term" value="P:phosphoenolpyruvate-dependent sugar phosphotransferase system"/>
    <property type="evidence" value="ECO:0007669"/>
    <property type="project" value="UniProtKB-KW"/>
</dbReference>
<proteinExistence type="predicted"/>
<dbReference type="InterPro" id="IPR036878">
    <property type="entry name" value="Glu_permease_IIB"/>
</dbReference>
<dbReference type="eggNOG" id="COG1264">
    <property type="taxonomic scope" value="Bacteria"/>
</dbReference>
<evidence type="ECO:0000256" key="7">
    <source>
        <dbReference type="ARBA" id="ARBA00022692"/>
    </source>
</evidence>
<dbReference type="InterPro" id="IPR001996">
    <property type="entry name" value="PTS_IIB_1"/>
</dbReference>
<evidence type="ECO:0000256" key="3">
    <source>
        <dbReference type="ARBA" id="ARBA00022475"/>
    </source>
</evidence>
<feature type="transmembrane region" description="Helical" evidence="12">
    <location>
        <begin position="129"/>
        <end position="153"/>
    </location>
</feature>
<dbReference type="InterPro" id="IPR013013">
    <property type="entry name" value="PTS_EIIC_1"/>
</dbReference>
<keyword evidence="3" id="KW-1003">Cell membrane</keyword>
<dbReference type="PANTHER" id="PTHR30009:SF24">
    <property type="entry name" value="PTS SYSTEM, IIBC COMPONENT"/>
    <property type="match status" value="1"/>
</dbReference>
<feature type="transmembrane region" description="Helical" evidence="12">
    <location>
        <begin position="89"/>
        <end position="109"/>
    </location>
</feature>
<accession>A0A093RHJ5</accession>
<evidence type="ECO:0000313" key="18">
    <source>
        <dbReference type="Proteomes" id="UP000032874"/>
    </source>
</evidence>
<feature type="domain" description="PTS EIIC type-1" evidence="14">
    <location>
        <begin position="2"/>
        <end position="419"/>
    </location>
</feature>
<organism evidence="15 18">
    <name type="scientific">Pectobacterium betavasculorum</name>
    <dbReference type="NCBI Taxonomy" id="55207"/>
    <lineage>
        <taxon>Bacteria</taxon>
        <taxon>Pseudomonadati</taxon>
        <taxon>Pseudomonadota</taxon>
        <taxon>Gammaproteobacteria</taxon>
        <taxon>Enterobacterales</taxon>
        <taxon>Pectobacteriaceae</taxon>
        <taxon>Pectobacterium</taxon>
    </lineage>
</organism>
<feature type="transmembrane region" description="Helical" evidence="12">
    <location>
        <begin position="165"/>
        <end position="193"/>
    </location>
</feature>
<feature type="transmembrane region" description="Helical" evidence="12">
    <location>
        <begin position="199"/>
        <end position="221"/>
    </location>
</feature>
<evidence type="ECO:0000256" key="6">
    <source>
        <dbReference type="ARBA" id="ARBA00022683"/>
    </source>
</evidence>
<dbReference type="Gene3D" id="3.30.1360.60">
    <property type="entry name" value="Glucose permease domain IIB"/>
    <property type="match status" value="1"/>
</dbReference>
<evidence type="ECO:0000313" key="17">
    <source>
        <dbReference type="Proteomes" id="UP000032869"/>
    </source>
</evidence>
<evidence type="ECO:0000256" key="5">
    <source>
        <dbReference type="ARBA" id="ARBA00022679"/>
    </source>
</evidence>
<dbReference type="InterPro" id="IPR018113">
    <property type="entry name" value="PTrfase_EIIB_Cys"/>
</dbReference>
<keyword evidence="8" id="KW-0418">Kinase</keyword>
<dbReference type="SUPFAM" id="SSF55604">
    <property type="entry name" value="Glucose permease domain IIB"/>
    <property type="match status" value="1"/>
</dbReference>
<dbReference type="InterPro" id="IPR050429">
    <property type="entry name" value="PTS_Glucose_EIICBA"/>
</dbReference>
<evidence type="ECO:0000256" key="11">
    <source>
        <dbReference type="PROSITE-ProRule" id="PRU00421"/>
    </source>
</evidence>
<dbReference type="STRING" id="55207.KP22_18055"/>
<dbReference type="EMBL" id="JQHM01000013">
    <property type="protein sequence ID" value="KFX02612.1"/>
    <property type="molecule type" value="Genomic_DNA"/>
</dbReference>
<gene>
    <name evidence="16" type="ORF">JV35_14750</name>
    <name evidence="15" type="ORF">KP22_18055</name>
</gene>
<name>A0A093RHJ5_9GAMM</name>
<feature type="transmembrane region" description="Helical" evidence="12">
    <location>
        <begin position="385"/>
        <end position="407"/>
    </location>
</feature>
<dbReference type="GO" id="GO:0090563">
    <property type="term" value="F:protein-phosphocysteine-sugar phosphotransferase activity"/>
    <property type="evidence" value="ECO:0007669"/>
    <property type="project" value="TreeGrafter"/>
</dbReference>
<reference evidence="17 18" key="1">
    <citation type="submission" date="2014-08" db="EMBL/GenBank/DDBJ databases">
        <title>Genome sequences of NCPPB Pectobacterium isolates.</title>
        <authorList>
            <person name="Glover R.H."/>
            <person name="Sapp M."/>
            <person name="Elphinstone J."/>
        </authorList>
    </citation>
    <scope>NUCLEOTIDE SEQUENCE [LARGE SCALE GENOMIC DNA]</scope>
    <source>
        <strain evidence="16 17">NCPPB 2793</strain>
        <strain evidence="15 18">NCPPB 2795</strain>
    </source>
</reference>
<dbReference type="Pfam" id="PF00367">
    <property type="entry name" value="PTS_EIIB"/>
    <property type="match status" value="1"/>
</dbReference>
<evidence type="ECO:0000256" key="12">
    <source>
        <dbReference type="SAM" id="Phobius"/>
    </source>
</evidence>
<evidence type="ECO:0000259" key="13">
    <source>
        <dbReference type="PROSITE" id="PS51098"/>
    </source>
</evidence>
<dbReference type="PROSITE" id="PS51103">
    <property type="entry name" value="PTS_EIIC_TYPE_1"/>
    <property type="match status" value="1"/>
</dbReference>
<keyword evidence="17" id="KW-1185">Reference proteome</keyword>
<dbReference type="RefSeq" id="WP_039306159.1">
    <property type="nucleotide sequence ID" value="NZ_JQHL01000007.1"/>
</dbReference>
<keyword evidence="7 12" id="KW-0812">Transmembrane</keyword>
<dbReference type="GO" id="GO:0008982">
    <property type="term" value="F:protein-N(PI)-phosphohistidine-sugar phosphotransferase activity"/>
    <property type="evidence" value="ECO:0007669"/>
    <property type="project" value="InterPro"/>
</dbReference>
<keyword evidence="4 15" id="KW-0762">Sugar transport</keyword>
<dbReference type="eggNOG" id="COG1263">
    <property type="taxonomic scope" value="Bacteria"/>
</dbReference>
<keyword evidence="5" id="KW-0808">Transferase</keyword>
<evidence type="ECO:0000256" key="4">
    <source>
        <dbReference type="ARBA" id="ARBA00022597"/>
    </source>
</evidence>
<keyword evidence="10 12" id="KW-0472">Membrane</keyword>
<keyword evidence="2" id="KW-0813">Transport</keyword>
<evidence type="ECO:0000256" key="1">
    <source>
        <dbReference type="ARBA" id="ARBA00004651"/>
    </source>
</evidence>
<evidence type="ECO:0000259" key="14">
    <source>
        <dbReference type="PROSITE" id="PS51103"/>
    </source>
</evidence>
<dbReference type="GO" id="GO:0005886">
    <property type="term" value="C:plasma membrane"/>
    <property type="evidence" value="ECO:0007669"/>
    <property type="project" value="UniProtKB-SubCell"/>
</dbReference>
<comment type="subcellular location">
    <subcellularLocation>
        <location evidence="1">Cell membrane</location>
        <topology evidence="1">Multi-pass membrane protein</topology>
    </subcellularLocation>
</comment>